<feature type="compositionally biased region" description="Low complexity" evidence="1">
    <location>
        <begin position="92"/>
        <end position="104"/>
    </location>
</feature>
<keyword evidence="3" id="KW-1185">Reference proteome</keyword>
<dbReference type="AntiFam" id="ANF00062">
    <property type="entry name" value="Shadow ORF (opposite ABC transporter protein)"/>
</dbReference>
<dbReference type="Proteomes" id="UP000000377">
    <property type="component" value="Chromosome"/>
</dbReference>
<protein>
    <submittedName>
        <fullName evidence="2">Uncharacterized protein</fullName>
    </submittedName>
</protein>
<dbReference type="KEGG" id="sbh:SBI_04606"/>
<dbReference type="HOGENOM" id="CLU_1271225_0_0_11"/>
<dbReference type="EMBL" id="CP002047">
    <property type="protein sequence ID" value="ADI07726.1"/>
    <property type="molecule type" value="Genomic_DNA"/>
</dbReference>
<evidence type="ECO:0000313" key="2">
    <source>
        <dbReference type="EMBL" id="ADI07726.1"/>
    </source>
</evidence>
<feature type="region of interest" description="Disordered" evidence="1">
    <location>
        <begin position="169"/>
        <end position="208"/>
    </location>
</feature>
<evidence type="ECO:0000313" key="3">
    <source>
        <dbReference type="Proteomes" id="UP000000377"/>
    </source>
</evidence>
<gene>
    <name evidence="2" type="ordered locus">SBI_04606</name>
</gene>
<sequence length="208" mass="22341">MPVGSSASTVPAPLTSARARATRCCSPADSSPGRWSARPARPTRSSSSRAARRAWCASPGRGSATLRRAECCGSRLAVWKTKPMRRRRRSARSLSLSCQTSRSSIRTEPESGGNSRPRICSRVVLPEPEWPTKAVIRPGAGHRSAPRSTSTRWSRSAKDLWTARASGGWGRGFTGVTRLPPAGGRSRRGSVFRPAFRSASAPAFRSAP</sequence>
<feature type="compositionally biased region" description="Low complexity" evidence="1">
    <location>
        <begin position="192"/>
        <end position="208"/>
    </location>
</feature>
<evidence type="ECO:0000256" key="1">
    <source>
        <dbReference type="SAM" id="MobiDB-lite"/>
    </source>
</evidence>
<proteinExistence type="predicted"/>
<feature type="region of interest" description="Disordered" evidence="1">
    <location>
        <begin position="83"/>
        <end position="118"/>
    </location>
</feature>
<name>D7BXF3_STRBB</name>
<feature type="region of interest" description="Disordered" evidence="1">
    <location>
        <begin position="1"/>
        <end position="59"/>
    </location>
</feature>
<feature type="region of interest" description="Disordered" evidence="1">
    <location>
        <begin position="135"/>
        <end position="157"/>
    </location>
</feature>
<feature type="compositionally biased region" description="Low complexity" evidence="1">
    <location>
        <begin position="36"/>
        <end position="59"/>
    </location>
</feature>
<accession>D7BXF3</accession>
<dbReference type="AlphaFoldDB" id="D7BXF3"/>
<organism evidence="2 3">
    <name type="scientific">Streptomyces bingchenggensis (strain BCW-1)</name>
    <dbReference type="NCBI Taxonomy" id="749414"/>
    <lineage>
        <taxon>Bacteria</taxon>
        <taxon>Bacillati</taxon>
        <taxon>Actinomycetota</taxon>
        <taxon>Actinomycetes</taxon>
        <taxon>Kitasatosporales</taxon>
        <taxon>Streptomycetaceae</taxon>
        <taxon>Streptomyces</taxon>
    </lineage>
</organism>
<reference evidence="2 3" key="1">
    <citation type="journal article" date="2010" name="J. Bacteriol.">
        <title>Genome sequence of the milbemycin-producing bacterium Streptomyces bingchenggensis.</title>
        <authorList>
            <person name="Wang X.J."/>
            <person name="Yan Y.J."/>
            <person name="Zhang B."/>
            <person name="An J."/>
            <person name="Wang J.J."/>
            <person name="Tian J."/>
            <person name="Jiang L."/>
            <person name="Chen Y.H."/>
            <person name="Huang S.X."/>
            <person name="Yin M."/>
            <person name="Zhang J."/>
            <person name="Gao A.L."/>
            <person name="Liu C.X."/>
            <person name="Zhu Z.X."/>
            <person name="Xiang W.S."/>
        </authorList>
    </citation>
    <scope>NUCLEOTIDE SEQUENCE [LARGE SCALE GENOMIC DNA]</scope>
    <source>
        <strain evidence="2 3">BCW-1</strain>
    </source>
</reference>